<evidence type="ECO:0000259" key="1">
    <source>
        <dbReference type="Pfam" id="PF07687"/>
    </source>
</evidence>
<dbReference type="InterPro" id="IPR002933">
    <property type="entry name" value="Peptidase_M20"/>
</dbReference>
<sequence>MDQIEQKICARIDAHKDEIIAFAQDLWTHAELGFQEHRTAGKFAEAMKRLGLRTEEGLAVTGVKSYLKADSHGPTICLMGEFDGLPIPNHAYANPETGAAHCCGHHAQTAGVMGAALALADPEIAAALHGNVVFFGVPAEEYVEIEKRNEMREQGLIRYGCGKCELLRIGALDDVDIVVGHHSSCEKKYLVANRSCNGFVTKLVRFEGRSAHAAGAPQDGIDAMSAANIAMHAVDVQRESFRDRDTIRVHGCLTKGGGAANIIADDVRLEYSVRGRTIAAYLDAARKVDRSMRAGAVATGCGLTITTLPGNLPIVPVKDATVVQEALELVCGDTPVTWTGPEFHSTSSGDYGDVSCLMPLLQFNTGGFRGHLHSADVEEDDPYDAYVVPAKIFALIAYKLLKGTADRAQAIIDSFEAVLTRDQYLDLMESMLTTEHLEQDPLPPLPPVTSVV</sequence>
<dbReference type="PANTHER" id="PTHR30575:SF3">
    <property type="entry name" value="PEPTIDASE M20 DIMERISATION DOMAIN-CONTAINING PROTEIN"/>
    <property type="match status" value="1"/>
</dbReference>
<dbReference type="SUPFAM" id="SSF53187">
    <property type="entry name" value="Zn-dependent exopeptidases"/>
    <property type="match status" value="1"/>
</dbReference>
<organism evidence="2 3">
    <name type="scientific">Oscillibacter valericigenes</name>
    <dbReference type="NCBI Taxonomy" id="351091"/>
    <lineage>
        <taxon>Bacteria</taxon>
        <taxon>Bacillati</taxon>
        <taxon>Bacillota</taxon>
        <taxon>Clostridia</taxon>
        <taxon>Eubacteriales</taxon>
        <taxon>Oscillospiraceae</taxon>
        <taxon>Oscillibacter</taxon>
    </lineage>
</organism>
<dbReference type="Proteomes" id="UP000719500">
    <property type="component" value="Unassembled WGS sequence"/>
</dbReference>
<dbReference type="Gene3D" id="3.40.630.10">
    <property type="entry name" value="Zn peptidases"/>
    <property type="match status" value="1"/>
</dbReference>
<dbReference type="Pfam" id="PF07687">
    <property type="entry name" value="M20_dimer"/>
    <property type="match status" value="1"/>
</dbReference>
<keyword evidence="3" id="KW-1185">Reference proteome</keyword>
<protein>
    <submittedName>
        <fullName evidence="2">Amidohydrolase</fullName>
    </submittedName>
</protein>
<evidence type="ECO:0000313" key="3">
    <source>
        <dbReference type="Proteomes" id="UP000719500"/>
    </source>
</evidence>
<dbReference type="Pfam" id="PF01546">
    <property type="entry name" value="Peptidase_M20"/>
    <property type="match status" value="1"/>
</dbReference>
<dbReference type="SUPFAM" id="SSF55031">
    <property type="entry name" value="Bacterial exopeptidase dimerisation domain"/>
    <property type="match status" value="1"/>
</dbReference>
<dbReference type="InterPro" id="IPR052030">
    <property type="entry name" value="Peptidase_M20/M20A_hydrolases"/>
</dbReference>
<dbReference type="InterPro" id="IPR011650">
    <property type="entry name" value="Peptidase_M20_dimer"/>
</dbReference>
<dbReference type="PANTHER" id="PTHR30575">
    <property type="entry name" value="PEPTIDASE M20"/>
    <property type="match status" value="1"/>
</dbReference>
<dbReference type="Gene3D" id="3.30.70.360">
    <property type="match status" value="1"/>
</dbReference>
<dbReference type="EMBL" id="JACSNX010000005">
    <property type="protein sequence ID" value="MBM6850925.1"/>
    <property type="molecule type" value="Genomic_DNA"/>
</dbReference>
<dbReference type="InterPro" id="IPR036264">
    <property type="entry name" value="Bact_exopeptidase_dim_dom"/>
</dbReference>
<feature type="domain" description="Peptidase M20 dimerisation" evidence="1">
    <location>
        <begin position="202"/>
        <end position="274"/>
    </location>
</feature>
<proteinExistence type="predicted"/>
<dbReference type="RefSeq" id="WP_204803424.1">
    <property type="nucleotide sequence ID" value="NZ_JACSNS010000001.1"/>
</dbReference>
<accession>A0ABS2FVM0</accession>
<reference evidence="2 3" key="1">
    <citation type="journal article" date="2021" name="Sci. Rep.">
        <title>The distribution of antibiotic resistance genes in chicken gut microbiota commensals.</title>
        <authorList>
            <person name="Juricova H."/>
            <person name="Matiasovicova J."/>
            <person name="Kubasova T."/>
            <person name="Cejkova D."/>
            <person name="Rychlik I."/>
        </authorList>
    </citation>
    <scope>NUCLEOTIDE SEQUENCE [LARGE SCALE GENOMIC DNA]</scope>
    <source>
        <strain evidence="2 3">An411</strain>
    </source>
</reference>
<name>A0ABS2FVM0_9FIRM</name>
<gene>
    <name evidence="2" type="ORF">H9X91_05665</name>
</gene>
<dbReference type="NCBIfam" id="TIGR01891">
    <property type="entry name" value="amidohydrolases"/>
    <property type="match status" value="1"/>
</dbReference>
<comment type="caution">
    <text evidence="2">The sequence shown here is derived from an EMBL/GenBank/DDBJ whole genome shotgun (WGS) entry which is preliminary data.</text>
</comment>
<evidence type="ECO:0000313" key="2">
    <source>
        <dbReference type="EMBL" id="MBM6850925.1"/>
    </source>
</evidence>
<dbReference type="InterPro" id="IPR017439">
    <property type="entry name" value="Amidohydrolase"/>
</dbReference>